<dbReference type="InterPro" id="IPR007248">
    <property type="entry name" value="Mpv17_PMP22"/>
</dbReference>
<accession>A0A8J2SF82</accession>
<evidence type="ECO:0000256" key="1">
    <source>
        <dbReference type="ARBA" id="ARBA00004141"/>
    </source>
</evidence>
<dbReference type="Pfam" id="PF04117">
    <property type="entry name" value="Mpv17_PMP22"/>
    <property type="match status" value="1"/>
</dbReference>
<organism evidence="8 9">
    <name type="scientific">Pelagomonas calceolata</name>
    <dbReference type="NCBI Taxonomy" id="35677"/>
    <lineage>
        <taxon>Eukaryota</taxon>
        <taxon>Sar</taxon>
        <taxon>Stramenopiles</taxon>
        <taxon>Ochrophyta</taxon>
        <taxon>Pelagophyceae</taxon>
        <taxon>Pelagomonadales</taxon>
        <taxon>Pelagomonadaceae</taxon>
        <taxon>Pelagomonas</taxon>
    </lineage>
</organism>
<dbReference type="SUPFAM" id="SSF55021">
    <property type="entry name" value="ACT-like"/>
    <property type="match status" value="2"/>
</dbReference>
<sequence length="454" mass="50283">MSIIATFARANPMAFGVGFSCAKTSVSDLVVQVFVERRENIDWKRNAAFASFGFGYLGIVQYSLYVPVFSRLFPQAEKFAAKSLREKAADFKGQAALAAQVFLDQCVHHPFMYFPAFYMTKEVVCLGMEASPTKVYERWSENFWPDLFALWKLWVPATAMNFAFSPMWMRIPVVASTSLIWTCILSSMRGGSDETAAEVNAEVLHEKDEERGGEVMLGFGGVDARAAELFAQGLARRVSNVDDYLEKSPVVRSLTRRVTPAEQQEPKPVQTQGLAHLCVTASGRDRVGLVTQLSKWIYDRGGSITGSKMLRMNDDFTVVMHVISKDKTSASHLRADLLLGEGATKDLSGLHVTAREIKPSSHPGSMREARVRCTGYDRPGIVYQVTEVLASAGFNIDELTTDTIRVSGKDGKTRPFFLLEGVVTAPEKVPIQAFEKKLEGLRSSLDAKITVTWS</sequence>
<dbReference type="Gene3D" id="3.30.70.260">
    <property type="match status" value="2"/>
</dbReference>
<dbReference type="EMBL" id="CAKKNE010000001">
    <property type="protein sequence ID" value="CAH0366451.1"/>
    <property type="molecule type" value="Genomic_DNA"/>
</dbReference>
<evidence type="ECO:0000256" key="4">
    <source>
        <dbReference type="ARBA" id="ARBA00022989"/>
    </source>
</evidence>
<dbReference type="Proteomes" id="UP000789595">
    <property type="component" value="Unassembled WGS sequence"/>
</dbReference>
<proteinExistence type="inferred from homology"/>
<dbReference type="InterPro" id="IPR045865">
    <property type="entry name" value="ACT-like_dom_sf"/>
</dbReference>
<dbReference type="InterPro" id="IPR002912">
    <property type="entry name" value="ACT_dom"/>
</dbReference>
<feature type="domain" description="ACT" evidence="7">
    <location>
        <begin position="370"/>
        <end position="454"/>
    </location>
</feature>
<evidence type="ECO:0000256" key="2">
    <source>
        <dbReference type="ARBA" id="ARBA00006824"/>
    </source>
</evidence>
<evidence type="ECO:0000313" key="8">
    <source>
        <dbReference type="EMBL" id="CAH0366451.1"/>
    </source>
</evidence>
<dbReference type="AlphaFoldDB" id="A0A8J2SF82"/>
<keyword evidence="5 6" id="KW-0472">Membrane</keyword>
<protein>
    <recommendedName>
        <fullName evidence="7">ACT domain-containing protein</fullName>
    </recommendedName>
</protein>
<evidence type="ECO:0000256" key="6">
    <source>
        <dbReference type="SAM" id="Phobius"/>
    </source>
</evidence>
<dbReference type="Pfam" id="PF13740">
    <property type="entry name" value="ACT_6"/>
    <property type="match status" value="1"/>
</dbReference>
<keyword evidence="9" id="KW-1185">Reference proteome</keyword>
<reference evidence="8" key="1">
    <citation type="submission" date="2021-11" db="EMBL/GenBank/DDBJ databases">
        <authorList>
            <consortium name="Genoscope - CEA"/>
            <person name="William W."/>
        </authorList>
    </citation>
    <scope>NUCLEOTIDE SEQUENCE</scope>
</reference>
<dbReference type="OrthoDB" id="5345392at2759"/>
<dbReference type="PROSITE" id="PS51671">
    <property type="entry name" value="ACT"/>
    <property type="match status" value="1"/>
</dbReference>
<evidence type="ECO:0000256" key="3">
    <source>
        <dbReference type="ARBA" id="ARBA00022692"/>
    </source>
</evidence>
<evidence type="ECO:0000259" key="7">
    <source>
        <dbReference type="PROSITE" id="PS51671"/>
    </source>
</evidence>
<comment type="similarity">
    <text evidence="2">Belongs to the peroxisomal membrane protein PXMP2/4 family.</text>
</comment>
<evidence type="ECO:0000256" key="5">
    <source>
        <dbReference type="ARBA" id="ARBA00023136"/>
    </source>
</evidence>
<dbReference type="GO" id="GO:0016020">
    <property type="term" value="C:membrane"/>
    <property type="evidence" value="ECO:0007669"/>
    <property type="project" value="UniProtKB-SubCell"/>
</dbReference>
<dbReference type="PANTHER" id="PTHR34875">
    <property type="entry name" value="UPF0237 PROTEIN MJ1558"/>
    <property type="match status" value="1"/>
</dbReference>
<comment type="subcellular location">
    <subcellularLocation>
        <location evidence="1">Membrane</location>
        <topology evidence="1">Multi-pass membrane protein</topology>
    </subcellularLocation>
</comment>
<dbReference type="InterPro" id="IPR050990">
    <property type="entry name" value="UPF0237/GcvR_regulator"/>
</dbReference>
<name>A0A8J2SF82_9STRA</name>
<gene>
    <name evidence="8" type="ORF">PECAL_1P29450</name>
</gene>
<comment type="caution">
    <text evidence="8">The sequence shown here is derived from an EMBL/GenBank/DDBJ whole genome shotgun (WGS) entry which is preliminary data.</text>
</comment>
<feature type="transmembrane region" description="Helical" evidence="6">
    <location>
        <begin position="47"/>
        <end position="65"/>
    </location>
</feature>
<evidence type="ECO:0000313" key="9">
    <source>
        <dbReference type="Proteomes" id="UP000789595"/>
    </source>
</evidence>
<dbReference type="PANTHER" id="PTHR34875:SF6">
    <property type="entry name" value="UPF0237 PROTEIN MJ1558"/>
    <property type="match status" value="1"/>
</dbReference>
<keyword evidence="4 6" id="KW-1133">Transmembrane helix</keyword>
<keyword evidence="3 6" id="KW-0812">Transmembrane</keyword>